<dbReference type="GO" id="GO:0043565">
    <property type="term" value="F:sequence-specific DNA binding"/>
    <property type="evidence" value="ECO:0007669"/>
    <property type="project" value="InterPro"/>
</dbReference>
<keyword evidence="7 10" id="KW-0472">Membrane</keyword>
<comment type="caution">
    <text evidence="12">The sequence shown here is derived from an EMBL/GenBank/DDBJ whole genome shotgun (WGS) entry which is preliminary data.</text>
</comment>
<feature type="transmembrane region" description="Helical" evidence="10">
    <location>
        <begin position="325"/>
        <end position="345"/>
    </location>
</feature>
<evidence type="ECO:0000256" key="5">
    <source>
        <dbReference type="ARBA" id="ARBA00023015"/>
    </source>
</evidence>
<evidence type="ECO:0000256" key="1">
    <source>
        <dbReference type="ARBA" id="ARBA00004651"/>
    </source>
</evidence>
<gene>
    <name evidence="12" type="ORF">GCM10010918_00800</name>
</gene>
<dbReference type="Gene3D" id="3.30.450.20">
    <property type="entry name" value="PAS domain"/>
    <property type="match status" value="1"/>
</dbReference>
<evidence type="ECO:0000259" key="11">
    <source>
        <dbReference type="PROSITE" id="PS01124"/>
    </source>
</evidence>
<accession>A0A917GMS5</accession>
<dbReference type="Pfam" id="PF12833">
    <property type="entry name" value="HTH_18"/>
    <property type="match status" value="1"/>
</dbReference>
<dbReference type="EMBL" id="BMHY01000001">
    <property type="protein sequence ID" value="GGG51974.1"/>
    <property type="molecule type" value="Genomic_DNA"/>
</dbReference>
<dbReference type="PANTHER" id="PTHR43280:SF10">
    <property type="entry name" value="REGULATORY PROTEIN POCR"/>
    <property type="match status" value="1"/>
</dbReference>
<dbReference type="GO" id="GO:0005886">
    <property type="term" value="C:plasma membrane"/>
    <property type="evidence" value="ECO:0007669"/>
    <property type="project" value="UniProtKB-SubCell"/>
</dbReference>
<dbReference type="Gene3D" id="1.10.10.60">
    <property type="entry name" value="Homeodomain-like"/>
    <property type="match status" value="2"/>
</dbReference>
<dbReference type="InterPro" id="IPR009057">
    <property type="entry name" value="Homeodomain-like_sf"/>
</dbReference>
<keyword evidence="9" id="KW-0175">Coiled coil</keyword>
<keyword evidence="6" id="KW-0238">DNA-binding</keyword>
<sequence length="804" mass="92863">MLLGAIGFLAADGGASFMSIIKQKRQRKFLRSMYLGIMLAMLLLLSLFAIVTYFSAGKAILNNEYQSNKKILTQVKFNIDYMDEMIRNLVLSLFYNPDVQTILYSNHSEMSETIKGINTVRTSIVNTNPFLHSIYLYNNYSKTYYTTGEELLFQDMNLDTMLRSKEVLPILKPVPRQIEYSTIGDKKRYENVVTYFMYDFKDDQNSPNGALVVNASANWILNNIRTINNTDLGSQDQIIILDGNGELIGDSVTENPLRSRVRETFLRQHNEAEVNAAQETTGFYTSDIEGKKYLITYAYVENMNWTLVKAQLYDEVFQNISKLKYTYFLITAGTLLLAFLISLYLSRRFYKPIDQLVSQFIKVDEENGRRNGKDEFSYLNEVFQHSIDKMNQYKHRSITSQEVMRAYLLRKLLVDSSSVSLEEFKQAQSDYHIWLDKGSAFLICIVKIDDYGQFKEKYSSRDQALYLYGIENISMECMSELSRCEVVEMKNEYIAFILHVNPNSDYKSMIMERWKQAQLTVMNYYHISFSVCISDPVESYTDLSEQHYETLNNSLYRLIYGNSCILTSEMIKTNAENPQLGYSATLEKKLVDALKSGSLPVAEETLTKIFREISNLNYNNALLSVMSLVNMLKTVVEEINRAKVEPIRVNFNLITKRLFALETLTELYESLVQLIRDMIAKMENVENDKQSILVETIKELVEANYTDPGLCLQFVASKLNLSPKSVSKLFNTKMNMSVADYINDVRLNKAIGWLEHSGLNMKEILVKIGVENESYFYKLFKKKYGATPKEYMLSESIKQILNNE</sequence>
<keyword evidence="8" id="KW-0804">Transcription</keyword>
<dbReference type="GO" id="GO:0003700">
    <property type="term" value="F:DNA-binding transcription factor activity"/>
    <property type="evidence" value="ECO:0007669"/>
    <property type="project" value="InterPro"/>
</dbReference>
<feature type="domain" description="HTH araC/xylS-type" evidence="11">
    <location>
        <begin position="695"/>
        <end position="794"/>
    </location>
</feature>
<feature type="coiled-coil region" evidence="9">
    <location>
        <begin position="668"/>
        <end position="695"/>
    </location>
</feature>
<evidence type="ECO:0000256" key="10">
    <source>
        <dbReference type="SAM" id="Phobius"/>
    </source>
</evidence>
<dbReference type="PANTHER" id="PTHR43280">
    <property type="entry name" value="ARAC-FAMILY TRANSCRIPTIONAL REGULATOR"/>
    <property type="match status" value="1"/>
</dbReference>
<dbReference type="PROSITE" id="PS01124">
    <property type="entry name" value="HTH_ARAC_FAMILY_2"/>
    <property type="match status" value="1"/>
</dbReference>
<dbReference type="AlphaFoldDB" id="A0A917GMS5"/>
<proteinExistence type="predicted"/>
<evidence type="ECO:0000256" key="2">
    <source>
        <dbReference type="ARBA" id="ARBA00022475"/>
    </source>
</evidence>
<dbReference type="Gene3D" id="6.10.340.10">
    <property type="match status" value="1"/>
</dbReference>
<reference evidence="12 13" key="1">
    <citation type="journal article" date="2014" name="Int. J. Syst. Evol. Microbiol.">
        <title>Complete genome sequence of Corynebacterium casei LMG S-19264T (=DSM 44701T), isolated from a smear-ripened cheese.</title>
        <authorList>
            <consortium name="US DOE Joint Genome Institute (JGI-PGF)"/>
            <person name="Walter F."/>
            <person name="Albersmeier A."/>
            <person name="Kalinowski J."/>
            <person name="Ruckert C."/>
        </authorList>
    </citation>
    <scope>NUCLEOTIDE SEQUENCE [LARGE SCALE GENOMIC DNA]</scope>
    <source>
        <strain evidence="12 13">CGMCC 1.15286</strain>
    </source>
</reference>
<evidence type="ECO:0000256" key="3">
    <source>
        <dbReference type="ARBA" id="ARBA00022692"/>
    </source>
</evidence>
<dbReference type="InterPro" id="IPR018060">
    <property type="entry name" value="HTH_AraC"/>
</dbReference>
<comment type="subcellular location">
    <subcellularLocation>
        <location evidence="1">Cell membrane</location>
        <topology evidence="1">Multi-pass membrane protein</topology>
    </subcellularLocation>
</comment>
<evidence type="ECO:0000256" key="8">
    <source>
        <dbReference type="ARBA" id="ARBA00023163"/>
    </source>
</evidence>
<protein>
    <recommendedName>
        <fullName evidence="11">HTH araC/xylS-type domain-containing protein</fullName>
    </recommendedName>
</protein>
<dbReference type="SMART" id="SM00342">
    <property type="entry name" value="HTH_ARAC"/>
    <property type="match status" value="1"/>
</dbReference>
<evidence type="ECO:0000313" key="12">
    <source>
        <dbReference type="EMBL" id="GGG51974.1"/>
    </source>
</evidence>
<dbReference type="SUPFAM" id="SSF46689">
    <property type="entry name" value="Homeodomain-like"/>
    <property type="match status" value="1"/>
</dbReference>
<keyword evidence="5" id="KW-0805">Transcription regulation</keyword>
<evidence type="ECO:0000256" key="9">
    <source>
        <dbReference type="SAM" id="Coils"/>
    </source>
</evidence>
<dbReference type="InterPro" id="IPR033479">
    <property type="entry name" value="dCache_1"/>
</dbReference>
<evidence type="ECO:0000313" key="13">
    <source>
        <dbReference type="Proteomes" id="UP000600247"/>
    </source>
</evidence>
<dbReference type="Pfam" id="PF02743">
    <property type="entry name" value="dCache_1"/>
    <property type="match status" value="1"/>
</dbReference>
<evidence type="ECO:0000256" key="4">
    <source>
        <dbReference type="ARBA" id="ARBA00022989"/>
    </source>
</evidence>
<name>A0A917GMS5_9BACL</name>
<keyword evidence="13" id="KW-1185">Reference proteome</keyword>
<evidence type="ECO:0000256" key="6">
    <source>
        <dbReference type="ARBA" id="ARBA00023125"/>
    </source>
</evidence>
<dbReference type="PROSITE" id="PS00041">
    <property type="entry name" value="HTH_ARAC_FAMILY_1"/>
    <property type="match status" value="1"/>
</dbReference>
<dbReference type="InterPro" id="IPR018062">
    <property type="entry name" value="HTH_AraC-typ_CS"/>
</dbReference>
<keyword evidence="2" id="KW-1003">Cell membrane</keyword>
<dbReference type="Proteomes" id="UP000600247">
    <property type="component" value="Unassembled WGS sequence"/>
</dbReference>
<keyword evidence="4 10" id="KW-1133">Transmembrane helix</keyword>
<feature type="transmembrane region" description="Helical" evidence="10">
    <location>
        <begin position="33"/>
        <end position="56"/>
    </location>
</feature>
<keyword evidence="3 10" id="KW-0812">Transmembrane</keyword>
<organism evidence="12 13">
    <name type="scientific">Paenibacillus radicis</name>
    <name type="common">ex Gao et al. 2016</name>
    <dbReference type="NCBI Taxonomy" id="1737354"/>
    <lineage>
        <taxon>Bacteria</taxon>
        <taxon>Bacillati</taxon>
        <taxon>Bacillota</taxon>
        <taxon>Bacilli</taxon>
        <taxon>Bacillales</taxon>
        <taxon>Paenibacillaceae</taxon>
        <taxon>Paenibacillus</taxon>
    </lineage>
</organism>
<evidence type="ECO:0000256" key="7">
    <source>
        <dbReference type="ARBA" id="ARBA00023136"/>
    </source>
</evidence>